<name>A0A8H7DD84_9AGAR</name>
<protein>
    <submittedName>
        <fullName evidence="3">Uncharacterized protein</fullName>
    </submittedName>
</protein>
<accession>A0A8H7DD84</accession>
<feature type="region of interest" description="Disordered" evidence="1">
    <location>
        <begin position="333"/>
        <end position="354"/>
    </location>
</feature>
<dbReference type="AlphaFoldDB" id="A0A8H7DD84"/>
<comment type="caution">
    <text evidence="3">The sequence shown here is derived from an EMBL/GenBank/DDBJ whole genome shotgun (WGS) entry which is preliminary data.</text>
</comment>
<dbReference type="Proteomes" id="UP000623467">
    <property type="component" value="Unassembled WGS sequence"/>
</dbReference>
<organism evidence="3 4">
    <name type="scientific">Mycena sanguinolenta</name>
    <dbReference type="NCBI Taxonomy" id="230812"/>
    <lineage>
        <taxon>Eukaryota</taxon>
        <taxon>Fungi</taxon>
        <taxon>Dikarya</taxon>
        <taxon>Basidiomycota</taxon>
        <taxon>Agaricomycotina</taxon>
        <taxon>Agaricomycetes</taxon>
        <taxon>Agaricomycetidae</taxon>
        <taxon>Agaricales</taxon>
        <taxon>Marasmiineae</taxon>
        <taxon>Mycenaceae</taxon>
        <taxon>Mycena</taxon>
    </lineage>
</organism>
<feature type="transmembrane region" description="Helical" evidence="2">
    <location>
        <begin position="205"/>
        <end position="228"/>
    </location>
</feature>
<evidence type="ECO:0000313" key="4">
    <source>
        <dbReference type="Proteomes" id="UP000623467"/>
    </source>
</evidence>
<feature type="transmembrane region" description="Helical" evidence="2">
    <location>
        <begin position="281"/>
        <end position="301"/>
    </location>
</feature>
<keyword evidence="2" id="KW-0472">Membrane</keyword>
<keyword evidence="4" id="KW-1185">Reference proteome</keyword>
<feature type="transmembrane region" description="Helical" evidence="2">
    <location>
        <begin position="50"/>
        <end position="69"/>
    </location>
</feature>
<keyword evidence="2" id="KW-1133">Transmembrane helix</keyword>
<feature type="transmembrane region" description="Helical" evidence="2">
    <location>
        <begin position="240"/>
        <end position="261"/>
    </location>
</feature>
<sequence>MPHQVIHDPTASTSVLRGHKIGVSWDPSGLLLNMSIPSLVGGISLRPYDLPGATVFAAAYGLLVPLLVYRLFDARWRSIVFIQATIFAIERPIMFSLRASAAVKNSEAPGLTKYFQAAFALGFLGLAHLVLNLARPVIVKATRGGPASGNDYLAVDQPRRRYWYRRGGDFLTVAHFVGIAFGIIGTVSLGSANETGPNHTHQVDRYVSCGIGLLLSGSVILALIWASITLPRIDHRAVRFLLVLSTLLTIPAIYRFVVMRHTTPDIHALTHQALNTGADKAAFYAVHLVPEWTVIFLVAIFNTKDICQMDFLGDRMWDETPKERERLEEWKRKRAAKKSGLELSTKPPHFTLIP</sequence>
<proteinExistence type="predicted"/>
<feature type="transmembrane region" description="Helical" evidence="2">
    <location>
        <begin position="170"/>
        <end position="193"/>
    </location>
</feature>
<keyword evidence="2" id="KW-0812">Transmembrane</keyword>
<dbReference type="OrthoDB" id="2562239at2759"/>
<reference evidence="3" key="1">
    <citation type="submission" date="2020-05" db="EMBL/GenBank/DDBJ databases">
        <title>Mycena genomes resolve the evolution of fungal bioluminescence.</title>
        <authorList>
            <person name="Tsai I.J."/>
        </authorList>
    </citation>
    <scope>NUCLEOTIDE SEQUENCE</scope>
    <source>
        <strain evidence="3">160909Yilan</strain>
    </source>
</reference>
<feature type="transmembrane region" description="Helical" evidence="2">
    <location>
        <begin position="114"/>
        <end position="134"/>
    </location>
</feature>
<dbReference type="EMBL" id="JACAZH010000005">
    <property type="protein sequence ID" value="KAF7367301.1"/>
    <property type="molecule type" value="Genomic_DNA"/>
</dbReference>
<evidence type="ECO:0000256" key="2">
    <source>
        <dbReference type="SAM" id="Phobius"/>
    </source>
</evidence>
<feature type="transmembrane region" description="Helical" evidence="2">
    <location>
        <begin position="76"/>
        <end position="94"/>
    </location>
</feature>
<evidence type="ECO:0000313" key="3">
    <source>
        <dbReference type="EMBL" id="KAF7367301.1"/>
    </source>
</evidence>
<gene>
    <name evidence="3" type="ORF">MSAN_00792200</name>
</gene>
<evidence type="ECO:0000256" key="1">
    <source>
        <dbReference type="SAM" id="MobiDB-lite"/>
    </source>
</evidence>